<evidence type="ECO:0000259" key="4">
    <source>
        <dbReference type="PROSITE" id="PS50110"/>
    </source>
</evidence>
<dbReference type="RefSeq" id="WP_322877705.1">
    <property type="nucleotide sequence ID" value="NZ_JAVMIP010000004.1"/>
</dbReference>
<dbReference type="Gene3D" id="3.40.50.2300">
    <property type="match status" value="1"/>
</dbReference>
<dbReference type="PROSITE" id="PS50110">
    <property type="entry name" value="RESPONSE_REGULATORY"/>
    <property type="match status" value="1"/>
</dbReference>
<keyword evidence="1 2" id="KW-0597">Phosphoprotein</keyword>
<dbReference type="PANTHER" id="PTHR44591:SF3">
    <property type="entry name" value="RESPONSE REGULATORY DOMAIN-CONTAINING PROTEIN"/>
    <property type="match status" value="1"/>
</dbReference>
<evidence type="ECO:0000256" key="1">
    <source>
        <dbReference type="ARBA" id="ARBA00022553"/>
    </source>
</evidence>
<dbReference type="SUPFAM" id="SSF52172">
    <property type="entry name" value="CheY-like"/>
    <property type="match status" value="1"/>
</dbReference>
<proteinExistence type="predicted"/>
<keyword evidence="6" id="KW-1185">Reference proteome</keyword>
<dbReference type="InterPro" id="IPR025497">
    <property type="entry name" value="PatA-like_N"/>
</dbReference>
<comment type="caution">
    <text evidence="5">The sequence shown here is derived from an EMBL/GenBank/DDBJ whole genome shotgun (WGS) entry which is preliminary data.</text>
</comment>
<dbReference type="Pfam" id="PF14332">
    <property type="entry name" value="DUF4388"/>
    <property type="match status" value="1"/>
</dbReference>
<feature type="region of interest" description="Disordered" evidence="3">
    <location>
        <begin position="1"/>
        <end position="22"/>
    </location>
</feature>
<dbReference type="Pfam" id="PF00072">
    <property type="entry name" value="Response_reg"/>
    <property type="match status" value="1"/>
</dbReference>
<accession>A0AAE4JXZ1</accession>
<feature type="domain" description="Response regulatory" evidence="4">
    <location>
        <begin position="260"/>
        <end position="376"/>
    </location>
</feature>
<dbReference type="AlphaFoldDB" id="A0AAE4JXZ1"/>
<dbReference type="InterPro" id="IPR024186">
    <property type="entry name" value="Sig_transdc_resp-reg_PatA"/>
</dbReference>
<dbReference type="SMART" id="SM00448">
    <property type="entry name" value="REC"/>
    <property type="match status" value="1"/>
</dbReference>
<name>A0AAE4JXZ1_9CYAN</name>
<dbReference type="PANTHER" id="PTHR44591">
    <property type="entry name" value="STRESS RESPONSE REGULATOR PROTEIN 1"/>
    <property type="match status" value="1"/>
</dbReference>
<dbReference type="PIRSF" id="PIRSF005897">
    <property type="entry name" value="RR_PatA"/>
    <property type="match status" value="1"/>
</dbReference>
<organism evidence="5 6">
    <name type="scientific">Pseudocalidococcus azoricus BACA0444</name>
    <dbReference type="NCBI Taxonomy" id="2918990"/>
    <lineage>
        <taxon>Bacteria</taxon>
        <taxon>Bacillati</taxon>
        <taxon>Cyanobacteriota</taxon>
        <taxon>Cyanophyceae</taxon>
        <taxon>Acaryochloridales</taxon>
        <taxon>Thermosynechococcaceae</taxon>
        <taxon>Pseudocalidococcus</taxon>
        <taxon>Pseudocalidococcus azoricus</taxon>
    </lineage>
</organism>
<evidence type="ECO:0000313" key="5">
    <source>
        <dbReference type="EMBL" id="MDS3860429.1"/>
    </source>
</evidence>
<evidence type="ECO:0000313" key="6">
    <source>
        <dbReference type="Proteomes" id="UP001268256"/>
    </source>
</evidence>
<sequence length="384" mass="43053">MTHTTLPSSNTAPPKPTAKGNPMVFPAKVLQKITASHLSGRFTFFDPNDKSVIWQLYVGNGQLHYANSKMGQPERIAYVLQQIGVRLPANFTENQTDYQWLCQLWKVGTVNLTQLRKLIFLLSQEALVHLLALPQAEVEFDRVLGLENLILSVPIRQAILPMRSEISQWAQLRTIISSPFQRVTITNPNKLQQCLWEHSTNLTLFKGLTTHLTPGVSIYSLATKLKLSTFDTATILKSLIAEGGIDVGPFVKPKQEQRPVVACIDDSKTVQRNVRLILETSGYQVMGLTEPARAITALARQKPNLVLMDITMPEVDGYELCRMLRQSDLLKDVPIVMLTGRDGLIDRIRARMVGATDYLTKPFTPQELLTLAERFARQARPTVA</sequence>
<gene>
    <name evidence="5" type="ORF">RIF25_06360</name>
</gene>
<reference evidence="6" key="1">
    <citation type="submission" date="2023-07" db="EMBL/GenBank/DDBJ databases">
        <authorList>
            <person name="Luz R."/>
            <person name="Cordeiro R."/>
            <person name="Fonseca A."/>
            <person name="Goncalves V."/>
        </authorList>
    </citation>
    <scope>NUCLEOTIDE SEQUENCE [LARGE SCALE GENOMIC DNA]</scope>
    <source>
        <strain evidence="6">BACA0444</strain>
    </source>
</reference>
<dbReference type="GO" id="GO:0000160">
    <property type="term" value="P:phosphorelay signal transduction system"/>
    <property type="evidence" value="ECO:0007669"/>
    <property type="project" value="InterPro"/>
</dbReference>
<evidence type="ECO:0000256" key="3">
    <source>
        <dbReference type="SAM" id="MobiDB-lite"/>
    </source>
</evidence>
<dbReference type="InterPro" id="IPR011006">
    <property type="entry name" value="CheY-like_superfamily"/>
</dbReference>
<protein>
    <submittedName>
        <fullName evidence="5">Response regulator</fullName>
    </submittedName>
</protein>
<feature type="modified residue" description="4-aspartylphosphate" evidence="2">
    <location>
        <position position="309"/>
    </location>
</feature>
<dbReference type="EMBL" id="JAVMIP010000004">
    <property type="protein sequence ID" value="MDS3860429.1"/>
    <property type="molecule type" value="Genomic_DNA"/>
</dbReference>
<dbReference type="InterPro" id="IPR050595">
    <property type="entry name" value="Bact_response_regulator"/>
</dbReference>
<evidence type="ECO:0000256" key="2">
    <source>
        <dbReference type="PROSITE-ProRule" id="PRU00169"/>
    </source>
</evidence>
<dbReference type="Proteomes" id="UP001268256">
    <property type="component" value="Unassembled WGS sequence"/>
</dbReference>
<dbReference type="InterPro" id="IPR001789">
    <property type="entry name" value="Sig_transdc_resp-reg_receiver"/>
</dbReference>
<feature type="compositionally biased region" description="Polar residues" evidence="3">
    <location>
        <begin position="1"/>
        <end position="12"/>
    </location>
</feature>